<gene>
    <name evidence="2" type="ORF">G7K_1631-t1</name>
</gene>
<evidence type="ECO:0000313" key="3">
    <source>
        <dbReference type="Proteomes" id="UP000033140"/>
    </source>
</evidence>
<accession>A0A0E9NCA3</accession>
<evidence type="ECO:0000256" key="1">
    <source>
        <dbReference type="SAM" id="MobiDB-lite"/>
    </source>
</evidence>
<sequence length="215" mass="23329">MSASPVILSPRLGPSTTSPLLSPRQSPLFHTHHRRRSVTPGPASSRGTSPALSLRSIDVSAEEHIPTLSISRSVVTLNKLNQNLNLAKGGDAAANARRRNSLPSKTRERQKLQLKHLSKLSGLPLSPDLLPLASPGGTGVMTPLTLDMEGLEIVEATADEMEKVQLGEARKKEIGMVGVDYFLVKENTREIVGKVVVEDDRNEKRDEKEHGVPES</sequence>
<dbReference type="EMBL" id="BACD03000009">
    <property type="protein sequence ID" value="GAO47423.1"/>
    <property type="molecule type" value="Genomic_DNA"/>
</dbReference>
<reference evidence="2 3" key="2">
    <citation type="journal article" date="2014" name="J. Gen. Appl. Microbiol.">
        <title>The early diverging ascomycetous budding yeast Saitoella complicata has three histone deacetylases belonging to the Clr6, Hos2, and Rpd3 lineages.</title>
        <authorList>
            <person name="Nishida H."/>
            <person name="Matsumoto T."/>
            <person name="Kondo S."/>
            <person name="Hamamoto M."/>
            <person name="Yoshikawa H."/>
        </authorList>
    </citation>
    <scope>NUCLEOTIDE SEQUENCE [LARGE SCALE GENOMIC DNA]</scope>
    <source>
        <strain evidence="2 3">NRRL Y-17804</strain>
    </source>
</reference>
<proteinExistence type="predicted"/>
<feature type="compositionally biased region" description="Polar residues" evidence="1">
    <location>
        <begin position="14"/>
        <end position="25"/>
    </location>
</feature>
<keyword evidence="3" id="KW-1185">Reference proteome</keyword>
<reference evidence="2 3" key="3">
    <citation type="journal article" date="2015" name="Genome Announc.">
        <title>Draft Genome Sequence of the Archiascomycetous Yeast Saitoella complicata.</title>
        <authorList>
            <person name="Yamauchi K."/>
            <person name="Kondo S."/>
            <person name="Hamamoto M."/>
            <person name="Takahashi Y."/>
            <person name="Ogura Y."/>
            <person name="Hayashi T."/>
            <person name="Nishida H."/>
        </authorList>
    </citation>
    <scope>NUCLEOTIDE SEQUENCE [LARGE SCALE GENOMIC DNA]</scope>
    <source>
        <strain evidence="2 3">NRRL Y-17804</strain>
    </source>
</reference>
<comment type="caution">
    <text evidence="2">The sequence shown here is derived from an EMBL/GenBank/DDBJ whole genome shotgun (WGS) entry which is preliminary data.</text>
</comment>
<name>A0A0E9NCA3_SAICN</name>
<dbReference type="Proteomes" id="UP000033140">
    <property type="component" value="Unassembled WGS sequence"/>
</dbReference>
<protein>
    <submittedName>
        <fullName evidence="2">Uncharacterized protein</fullName>
    </submittedName>
</protein>
<evidence type="ECO:0000313" key="2">
    <source>
        <dbReference type="EMBL" id="GAO47423.1"/>
    </source>
</evidence>
<dbReference type="AlphaFoldDB" id="A0A0E9NCA3"/>
<reference evidence="2 3" key="1">
    <citation type="journal article" date="2011" name="J. Gen. Appl. Microbiol.">
        <title>Draft genome sequencing of the enigmatic yeast Saitoella complicata.</title>
        <authorList>
            <person name="Nishida H."/>
            <person name="Hamamoto M."/>
            <person name="Sugiyama J."/>
        </authorList>
    </citation>
    <scope>NUCLEOTIDE SEQUENCE [LARGE SCALE GENOMIC DNA]</scope>
    <source>
        <strain evidence="2 3">NRRL Y-17804</strain>
    </source>
</reference>
<dbReference type="RefSeq" id="XP_019023841.1">
    <property type="nucleotide sequence ID" value="XM_019171073.1"/>
</dbReference>
<organism evidence="2 3">
    <name type="scientific">Saitoella complicata (strain BCRC 22490 / CBS 7301 / JCM 7358 / NBRC 10748 / NRRL Y-17804)</name>
    <dbReference type="NCBI Taxonomy" id="698492"/>
    <lineage>
        <taxon>Eukaryota</taxon>
        <taxon>Fungi</taxon>
        <taxon>Dikarya</taxon>
        <taxon>Ascomycota</taxon>
        <taxon>Taphrinomycotina</taxon>
        <taxon>Taphrinomycotina incertae sedis</taxon>
        <taxon>Saitoella</taxon>
    </lineage>
</organism>
<feature type="region of interest" description="Disordered" evidence="1">
    <location>
        <begin position="1"/>
        <end position="51"/>
    </location>
</feature>